<dbReference type="Gene3D" id="1.20.5.190">
    <property type="match status" value="1"/>
</dbReference>
<gene>
    <name evidence="2" type="ORF">ACFQNG_13065</name>
</gene>
<protein>
    <submittedName>
        <fullName evidence="2">Uncharacterized protein</fullName>
    </submittedName>
</protein>
<reference evidence="3" key="1">
    <citation type="journal article" date="2019" name="Int. J. Syst. Evol. Microbiol.">
        <title>The Global Catalogue of Microorganisms (GCM) 10K type strain sequencing project: providing services to taxonomists for standard genome sequencing and annotation.</title>
        <authorList>
            <consortium name="The Broad Institute Genomics Platform"/>
            <consortium name="The Broad Institute Genome Sequencing Center for Infectious Disease"/>
            <person name="Wu L."/>
            <person name="Ma J."/>
        </authorList>
    </citation>
    <scope>NUCLEOTIDE SEQUENCE [LARGE SCALE GENOMIC DNA]</scope>
    <source>
        <strain evidence="3">CGMCC 1.12942</strain>
    </source>
</reference>
<evidence type="ECO:0000313" key="2">
    <source>
        <dbReference type="EMBL" id="MFC7442024.1"/>
    </source>
</evidence>
<organism evidence="2 3">
    <name type="scientific">Laceyella putida</name>
    <dbReference type="NCBI Taxonomy" id="110101"/>
    <lineage>
        <taxon>Bacteria</taxon>
        <taxon>Bacillati</taxon>
        <taxon>Bacillota</taxon>
        <taxon>Bacilli</taxon>
        <taxon>Bacillales</taxon>
        <taxon>Thermoactinomycetaceae</taxon>
        <taxon>Laceyella</taxon>
    </lineage>
</organism>
<comment type="caution">
    <text evidence="2">The sequence shown here is derived from an EMBL/GenBank/DDBJ whole genome shotgun (WGS) entry which is preliminary data.</text>
</comment>
<evidence type="ECO:0000256" key="1">
    <source>
        <dbReference type="SAM" id="Coils"/>
    </source>
</evidence>
<name>A0ABW2RLV6_9BACL</name>
<dbReference type="EMBL" id="JBHTBW010000044">
    <property type="protein sequence ID" value="MFC7442024.1"/>
    <property type="molecule type" value="Genomic_DNA"/>
</dbReference>
<sequence>MSQLDRIEQMLSTMNDKLDTLEMEVAGLKTEMVEVKGEVAGLNKRSAMKEDLRKLELVMARQDDLLRLEGIAAKQDDLLTVIDVLGRGTEEVAVTAQLRTDAGYVALESLFKGLEDRLHHTKLELGQYAENGLKEVHANLQTVHRLVEEQTESLNQMKREMEQRFSQMSDIMRSWVYKQNLLDNELKMLKEMVEKISGDFEQK</sequence>
<keyword evidence="1" id="KW-0175">Coiled coil</keyword>
<feature type="coiled-coil region" evidence="1">
    <location>
        <begin position="4"/>
        <end position="38"/>
    </location>
</feature>
<dbReference type="Proteomes" id="UP001596500">
    <property type="component" value="Unassembled WGS sequence"/>
</dbReference>
<evidence type="ECO:0000313" key="3">
    <source>
        <dbReference type="Proteomes" id="UP001596500"/>
    </source>
</evidence>
<keyword evidence="3" id="KW-1185">Reference proteome</keyword>
<dbReference type="RefSeq" id="WP_379865625.1">
    <property type="nucleotide sequence ID" value="NZ_JBHTBW010000044.1"/>
</dbReference>
<proteinExistence type="predicted"/>
<accession>A0ABW2RLV6</accession>